<sequence>LQQQLHSFEALRQQTLQSVNEVQSEINEIFSQNLFKSKKQQISPSELPDTSIPDKPLEPRWTEEGNLSQENLIEDQTSSNQARILQPLERSTDGSNNSPSQDMVPQCQASMNSSEAGMIHPVKEITNQPIIIQQEPKDGRESLNCTIFSPHVEHPRDFMDACTSTPVTEAIVDKAGATLQVFQCSDELWDTVDKISFASEQMKQELEKSQKRELALALELQNLKYAVGVSRNGSGDTSQTRPDQTFCLASEARIMEAKTGWDLKSKHISELEDLVHHLQNDMVSLKDTNLHLHREMRRGRSGSAPHCLGHIRSIKNEQIERHIYQPLHESALLYCAQELGSQKEELPCIHNKLLNEEKFKESCEFKALANKCAGQNEPLHKSSRGLDLQLSKLLKLEEENILLKMEVTELKVTMLSVTEENSKYKSEISKLEEEKKSIQAKLSSVEEDGRESIKKLRKMLAKYENLKNHSKTLVDDRQQLFYDNENLKKQVDGVMSEKQKVQENMTSILREIEKLKKEAESSTKKASVLMHTNRKLESEVFQFKKEASILKTELEKYQLEAQDIGSAMKSERERLLHLIQKGKDEKLNLEKALQDAATTAEKKLKKQVEQLKEDRDSMEKKLLQKMKQTEDEKERLKNSLSDVCRECDKLSQLVTTLREDNLILKQDLEEHIQGNLKLESIVKRLREKQLMLENSLLTLQYERKVLKLKVQQFYQNH</sequence>
<evidence type="ECO:0000256" key="2">
    <source>
        <dbReference type="SAM" id="MobiDB-lite"/>
    </source>
</evidence>
<dbReference type="OMA" id="CQIHFKD"/>
<feature type="region of interest" description="Disordered" evidence="2">
    <location>
        <begin position="37"/>
        <end position="61"/>
    </location>
</feature>
<dbReference type="Ensembl" id="ENSLACT00000000963.1">
    <property type="protein sequence ID" value="ENSLACP00000000954.1"/>
    <property type="gene ID" value="ENSLACG00000000852.1"/>
</dbReference>
<feature type="coiled-coil region" evidence="1">
    <location>
        <begin position="414"/>
        <end position="448"/>
    </location>
</feature>
<reference evidence="4" key="1">
    <citation type="submission" date="2011-08" db="EMBL/GenBank/DDBJ databases">
        <title>The draft genome of Latimeria chalumnae.</title>
        <authorList>
            <person name="Di Palma F."/>
            <person name="Alfoldi J."/>
            <person name="Johnson J."/>
            <person name="Berlin A."/>
            <person name="Gnerre S."/>
            <person name="Jaffe D."/>
            <person name="MacCallum I."/>
            <person name="Young S."/>
            <person name="Walker B.J."/>
            <person name="Lander E."/>
            <person name="Lindblad-Toh K."/>
        </authorList>
    </citation>
    <scope>NUCLEOTIDE SEQUENCE [LARGE SCALE GENOMIC DNA]</scope>
    <source>
        <strain evidence="4">Wild caught</strain>
    </source>
</reference>
<gene>
    <name evidence="3" type="primary">CCDC110</name>
</gene>
<dbReference type="AlphaFoldDB" id="H2ZU83"/>
<name>H2ZU83_LATCH</name>
<evidence type="ECO:0000256" key="1">
    <source>
        <dbReference type="SAM" id="Coils"/>
    </source>
</evidence>
<feature type="coiled-coil region" evidence="1">
    <location>
        <begin position="484"/>
        <end position="553"/>
    </location>
</feature>
<reference evidence="3" key="2">
    <citation type="submission" date="2025-08" db="UniProtKB">
        <authorList>
            <consortium name="Ensembl"/>
        </authorList>
    </citation>
    <scope>IDENTIFICATION</scope>
</reference>
<dbReference type="Proteomes" id="UP000008672">
    <property type="component" value="Unassembled WGS sequence"/>
</dbReference>
<dbReference type="InParanoid" id="H2ZU83"/>
<dbReference type="FunCoup" id="H2ZU83">
    <property type="interactions" value="400"/>
</dbReference>
<dbReference type="GeneTree" id="ENSGT01150000287082"/>
<accession>H2ZU83</accession>
<dbReference type="eggNOG" id="ENOG502QR3F">
    <property type="taxonomic scope" value="Eukaryota"/>
</dbReference>
<proteinExistence type="predicted"/>
<reference evidence="3" key="3">
    <citation type="submission" date="2025-09" db="UniProtKB">
        <authorList>
            <consortium name="Ensembl"/>
        </authorList>
    </citation>
    <scope>IDENTIFICATION</scope>
</reference>
<dbReference type="EMBL" id="AFYH01236153">
    <property type="status" value="NOT_ANNOTATED_CDS"/>
    <property type="molecule type" value="Genomic_DNA"/>
</dbReference>
<keyword evidence="1" id="KW-0175">Coiled coil</keyword>
<dbReference type="HOGENOM" id="CLU_385693_0_0_1"/>
<organism evidence="3 4">
    <name type="scientific">Latimeria chalumnae</name>
    <name type="common">Coelacanth</name>
    <dbReference type="NCBI Taxonomy" id="7897"/>
    <lineage>
        <taxon>Eukaryota</taxon>
        <taxon>Metazoa</taxon>
        <taxon>Chordata</taxon>
        <taxon>Craniata</taxon>
        <taxon>Vertebrata</taxon>
        <taxon>Euteleostomi</taxon>
        <taxon>Coelacanthiformes</taxon>
        <taxon>Coelacanthidae</taxon>
        <taxon>Latimeria</taxon>
    </lineage>
</organism>
<evidence type="ECO:0000313" key="4">
    <source>
        <dbReference type="Proteomes" id="UP000008672"/>
    </source>
</evidence>
<evidence type="ECO:0000313" key="3">
    <source>
        <dbReference type="Ensembl" id="ENSLACP00000000954.1"/>
    </source>
</evidence>
<keyword evidence="4" id="KW-1185">Reference proteome</keyword>
<feature type="coiled-coil region" evidence="1">
    <location>
        <begin position="590"/>
        <end position="653"/>
    </location>
</feature>
<protein>
    <submittedName>
        <fullName evidence="3">Coiled-coil domain containing 110</fullName>
    </submittedName>
</protein>